<reference evidence="9 10" key="1">
    <citation type="submission" date="2019-11" db="EMBL/GenBank/DDBJ databases">
        <title>Comparative genomics of hydrocarbon-degrading Desulfosarcina strains.</title>
        <authorList>
            <person name="Watanabe M."/>
            <person name="Kojima H."/>
            <person name="Fukui M."/>
        </authorList>
    </citation>
    <scope>NUCLEOTIDE SEQUENCE [LARGE SCALE GENOMIC DNA]</scope>
    <source>
        <strain evidence="9 10">PP31</strain>
    </source>
</reference>
<keyword evidence="3 7" id="KW-0808">Transferase</keyword>
<dbReference type="Gene3D" id="3.40.1390.10">
    <property type="entry name" value="MurE/MurF, N-terminal domain"/>
    <property type="match status" value="1"/>
</dbReference>
<dbReference type="GO" id="GO:0016410">
    <property type="term" value="F:N-acyltransferase activity"/>
    <property type="evidence" value="ECO:0007669"/>
    <property type="project" value="InterPro"/>
</dbReference>
<dbReference type="SUPFAM" id="SSF51161">
    <property type="entry name" value="Trimeric LpxA-like enzymes"/>
    <property type="match status" value="1"/>
</dbReference>
<dbReference type="InterPro" id="IPR018357">
    <property type="entry name" value="Hexapep_transf_CS"/>
</dbReference>
<comment type="similarity">
    <text evidence="7">Belongs to the transferase hexapeptide repeat family. LpxD subfamily.</text>
</comment>
<dbReference type="Proteomes" id="UP000427769">
    <property type="component" value="Chromosome"/>
</dbReference>
<dbReference type="GO" id="GO:0103118">
    <property type="term" value="F:UDP-3-O-[(3R)-3-hydroxyacyl]-glucosamine N-acyltransferase activity"/>
    <property type="evidence" value="ECO:0007669"/>
    <property type="project" value="UniProtKB-EC"/>
</dbReference>
<dbReference type="Gene3D" id="2.160.10.10">
    <property type="entry name" value="Hexapeptide repeat proteins"/>
    <property type="match status" value="1"/>
</dbReference>
<comment type="pathway">
    <text evidence="7">Bacterial outer membrane biogenesis; LPS lipid A biosynthesis.</text>
</comment>
<dbReference type="InterPro" id="IPR001451">
    <property type="entry name" value="Hexapep"/>
</dbReference>
<sequence length="349" mass="36907">MPIEYTLQEIARRINGETSGDKEKRIDGVAPFDAAGATQITFAGSSKFLKRMDTCRAGAIIVPEKASVPGKNLIHVSNPQLAFTEVVGLYHPQPSPPAGIDEKAVIGRDARIGEGVFVGPLAHIGNRATIGSATNVHAGAFIGDAVTIGEQCVIHPNATIMNGCRIGNRVTIHSGTVIGSDGYGFVPDDGRYYKIPQIGIVQIDDDVEIGACNTIDRATFGRTWIQRGVKTDNLVHIAHNVVIGEDSVIVAQVGIAGSTKIGHHAILAGQAGISGHLELGNHVTVGPMTGVGKSIPDGEVVSSGTNAMPHRTWLRVQHIIPSLPDMKKKLADLEKKLADLENSVKKESN</sequence>
<dbReference type="Pfam" id="PF04613">
    <property type="entry name" value="LpxD"/>
    <property type="match status" value="1"/>
</dbReference>
<keyword evidence="5 7" id="KW-0443">Lipid metabolism</keyword>
<evidence type="ECO:0000256" key="6">
    <source>
        <dbReference type="ARBA" id="ARBA00023315"/>
    </source>
</evidence>
<dbReference type="NCBIfam" id="TIGR01853">
    <property type="entry name" value="lipid_A_lpxD"/>
    <property type="match status" value="1"/>
</dbReference>
<feature type="active site" description="Proton acceptor" evidence="7">
    <location>
        <position position="239"/>
    </location>
</feature>
<evidence type="ECO:0000256" key="3">
    <source>
        <dbReference type="ARBA" id="ARBA00022679"/>
    </source>
</evidence>
<dbReference type="EMBL" id="AP021875">
    <property type="protein sequence ID" value="BBO73907.1"/>
    <property type="molecule type" value="Genomic_DNA"/>
</dbReference>
<evidence type="ECO:0000256" key="4">
    <source>
        <dbReference type="ARBA" id="ARBA00022737"/>
    </source>
</evidence>
<feature type="domain" description="UDP-3-O-[3-hydroxymyristoyl] glucosamine N-acyltransferase non-repeat region" evidence="8">
    <location>
        <begin position="25"/>
        <end position="87"/>
    </location>
</feature>
<dbReference type="PROSITE" id="PS00101">
    <property type="entry name" value="HEXAPEP_TRANSFERASES"/>
    <property type="match status" value="1"/>
</dbReference>
<evidence type="ECO:0000313" key="9">
    <source>
        <dbReference type="EMBL" id="BBO73907.1"/>
    </source>
</evidence>
<evidence type="ECO:0000256" key="1">
    <source>
        <dbReference type="ARBA" id="ARBA00022516"/>
    </source>
</evidence>
<keyword evidence="4 7" id="KW-0677">Repeat</keyword>
<keyword evidence="2 7" id="KW-0441">Lipid A biosynthesis</keyword>
<dbReference type="PANTHER" id="PTHR43378:SF2">
    <property type="entry name" value="UDP-3-O-ACYLGLUCOSAMINE N-ACYLTRANSFERASE 1, MITOCHONDRIAL-RELATED"/>
    <property type="match status" value="1"/>
</dbReference>
<dbReference type="InterPro" id="IPR020573">
    <property type="entry name" value="UDP_GlcNAc_AcTrfase_non-rep"/>
</dbReference>
<evidence type="ECO:0000256" key="2">
    <source>
        <dbReference type="ARBA" id="ARBA00022556"/>
    </source>
</evidence>
<dbReference type="PANTHER" id="PTHR43378">
    <property type="entry name" value="UDP-3-O-ACYLGLUCOSAMINE N-ACYLTRANSFERASE"/>
    <property type="match status" value="1"/>
</dbReference>
<name>A0A5K7ZC45_9BACT</name>
<evidence type="ECO:0000259" key="8">
    <source>
        <dbReference type="Pfam" id="PF04613"/>
    </source>
</evidence>
<dbReference type="Pfam" id="PF00132">
    <property type="entry name" value="Hexapep"/>
    <property type="match status" value="3"/>
</dbReference>
<organism evidence="9 10">
    <name type="scientific">Desulfosarcina widdelii</name>
    <dbReference type="NCBI Taxonomy" id="947919"/>
    <lineage>
        <taxon>Bacteria</taxon>
        <taxon>Pseudomonadati</taxon>
        <taxon>Thermodesulfobacteriota</taxon>
        <taxon>Desulfobacteria</taxon>
        <taxon>Desulfobacterales</taxon>
        <taxon>Desulfosarcinaceae</taxon>
        <taxon>Desulfosarcina</taxon>
    </lineage>
</organism>
<protein>
    <recommendedName>
        <fullName evidence="7">UDP-3-O-acylglucosamine N-acyltransferase</fullName>
        <ecNumber evidence="7">2.3.1.191</ecNumber>
    </recommendedName>
</protein>
<evidence type="ECO:0000313" key="10">
    <source>
        <dbReference type="Proteomes" id="UP000427769"/>
    </source>
</evidence>
<dbReference type="AlphaFoldDB" id="A0A5K7ZC45"/>
<evidence type="ECO:0000256" key="7">
    <source>
        <dbReference type="HAMAP-Rule" id="MF_00523"/>
    </source>
</evidence>
<dbReference type="GO" id="GO:0016020">
    <property type="term" value="C:membrane"/>
    <property type="evidence" value="ECO:0007669"/>
    <property type="project" value="GOC"/>
</dbReference>
<comment type="subunit">
    <text evidence="7">Homotrimer.</text>
</comment>
<dbReference type="InterPro" id="IPR011004">
    <property type="entry name" value="Trimer_LpxA-like_sf"/>
</dbReference>
<gene>
    <name evidence="7 9" type="primary">lpxD</name>
    <name evidence="9" type="ORF">DSCW_13240</name>
</gene>
<dbReference type="InterPro" id="IPR007691">
    <property type="entry name" value="LpxD"/>
</dbReference>
<dbReference type="EC" id="2.3.1.191" evidence="7"/>
<keyword evidence="1 7" id="KW-0444">Lipid biosynthesis</keyword>
<dbReference type="RefSeq" id="WP_231715687.1">
    <property type="nucleotide sequence ID" value="NZ_AP021875.1"/>
</dbReference>
<dbReference type="UniPathway" id="UPA00973"/>
<keyword evidence="6 7" id="KW-0012">Acyltransferase</keyword>
<proteinExistence type="inferred from homology"/>
<dbReference type="KEGG" id="dwd:DSCW_13240"/>
<keyword evidence="10" id="KW-1185">Reference proteome</keyword>
<comment type="catalytic activity">
    <reaction evidence="7">
        <text>a UDP-3-O-[(3R)-3-hydroxyacyl]-alpha-D-glucosamine + a (3R)-hydroxyacyl-[ACP] = a UDP-2-N,3-O-bis[(3R)-3-hydroxyacyl]-alpha-D-glucosamine + holo-[ACP] + H(+)</text>
        <dbReference type="Rhea" id="RHEA:53836"/>
        <dbReference type="Rhea" id="RHEA-COMP:9685"/>
        <dbReference type="Rhea" id="RHEA-COMP:9945"/>
        <dbReference type="ChEBI" id="CHEBI:15378"/>
        <dbReference type="ChEBI" id="CHEBI:64479"/>
        <dbReference type="ChEBI" id="CHEBI:78827"/>
        <dbReference type="ChEBI" id="CHEBI:137740"/>
        <dbReference type="ChEBI" id="CHEBI:137748"/>
        <dbReference type="EC" id="2.3.1.191"/>
    </reaction>
</comment>
<accession>A0A5K7ZC45</accession>
<dbReference type="NCBIfam" id="NF002060">
    <property type="entry name" value="PRK00892.1"/>
    <property type="match status" value="1"/>
</dbReference>
<evidence type="ECO:0000256" key="5">
    <source>
        <dbReference type="ARBA" id="ARBA00023098"/>
    </source>
</evidence>
<dbReference type="CDD" id="cd03352">
    <property type="entry name" value="LbH_LpxD"/>
    <property type="match status" value="1"/>
</dbReference>
<comment type="function">
    <text evidence="7">Catalyzes the N-acylation of UDP-3-O-acylglucosamine using 3-hydroxyacyl-ACP as the acyl donor. Is involved in the biosynthesis of lipid A, a phosphorylated glycolipid that anchors the lipopolysaccharide to the outer membrane of the cell.</text>
</comment>
<dbReference type="HAMAP" id="MF_00523">
    <property type="entry name" value="LpxD"/>
    <property type="match status" value="1"/>
</dbReference>
<dbReference type="GO" id="GO:0009245">
    <property type="term" value="P:lipid A biosynthetic process"/>
    <property type="evidence" value="ECO:0007669"/>
    <property type="project" value="UniProtKB-UniRule"/>
</dbReference>